<organism evidence="1 2">
    <name type="scientific">Extremus antarcticus</name>
    <dbReference type="NCBI Taxonomy" id="702011"/>
    <lineage>
        <taxon>Eukaryota</taxon>
        <taxon>Fungi</taxon>
        <taxon>Dikarya</taxon>
        <taxon>Ascomycota</taxon>
        <taxon>Pezizomycotina</taxon>
        <taxon>Dothideomycetes</taxon>
        <taxon>Dothideomycetidae</taxon>
        <taxon>Mycosphaerellales</taxon>
        <taxon>Extremaceae</taxon>
        <taxon>Extremus</taxon>
    </lineage>
</organism>
<evidence type="ECO:0000313" key="2">
    <source>
        <dbReference type="Proteomes" id="UP001271007"/>
    </source>
</evidence>
<sequence length="265" mass="29641">MSNTLNHPPSAEASDQMAEKLNQAWLGSYGESKRHADSIFSYTISLIDVPPISPPGALTHRAVSDLTETFHIARGLDLEDHKSRKVCASTLASTFAAVTPSVTCVQIDENNSLLARELCDQHNSYWHAPALLVGPGNKTRVVLADVIGVDRPENELVRRSEYLAILRLLMRSAKDRHQSPEYSILSVRQDHARLIVFQRNEYEVVVCLTKWLRLADPADLTTAHHCLVNDWHEWPTPGKGLWSRIGDWLSDYSVTPDTSAEGRNI</sequence>
<name>A0AAJ0DNH3_9PEZI</name>
<reference evidence="1" key="1">
    <citation type="submission" date="2023-04" db="EMBL/GenBank/DDBJ databases">
        <title>Black Yeasts Isolated from many extreme environments.</title>
        <authorList>
            <person name="Coleine C."/>
            <person name="Stajich J.E."/>
            <person name="Selbmann L."/>
        </authorList>
    </citation>
    <scope>NUCLEOTIDE SEQUENCE</scope>
    <source>
        <strain evidence="1">CCFEE 5312</strain>
    </source>
</reference>
<proteinExistence type="predicted"/>
<keyword evidence="2" id="KW-1185">Reference proteome</keyword>
<evidence type="ECO:0000313" key="1">
    <source>
        <dbReference type="EMBL" id="KAK3053804.1"/>
    </source>
</evidence>
<gene>
    <name evidence="1" type="ORF">LTR09_005084</name>
</gene>
<dbReference type="EMBL" id="JAWDJX010000014">
    <property type="protein sequence ID" value="KAK3053804.1"/>
    <property type="molecule type" value="Genomic_DNA"/>
</dbReference>
<dbReference type="Proteomes" id="UP001271007">
    <property type="component" value="Unassembled WGS sequence"/>
</dbReference>
<dbReference type="AlphaFoldDB" id="A0AAJ0DNH3"/>
<accession>A0AAJ0DNH3</accession>
<comment type="caution">
    <text evidence="1">The sequence shown here is derived from an EMBL/GenBank/DDBJ whole genome shotgun (WGS) entry which is preliminary data.</text>
</comment>
<protein>
    <submittedName>
        <fullName evidence="1">Uncharacterized protein</fullName>
    </submittedName>
</protein>